<keyword evidence="1" id="KW-1133">Transmembrane helix</keyword>
<keyword evidence="1" id="KW-0472">Membrane</keyword>
<keyword evidence="4" id="KW-1185">Reference proteome</keyword>
<dbReference type="STRING" id="387005.A0A183GZ68"/>
<dbReference type="AlphaFoldDB" id="A0A183GZ68"/>
<gene>
    <name evidence="3" type="ORF">OFLC_LOCUS528</name>
</gene>
<evidence type="ECO:0000313" key="4">
    <source>
        <dbReference type="Proteomes" id="UP000267606"/>
    </source>
</evidence>
<feature type="transmembrane region" description="Helical" evidence="1">
    <location>
        <begin position="12"/>
        <end position="31"/>
    </location>
</feature>
<dbReference type="EMBL" id="UZAJ01000183">
    <property type="protein sequence ID" value="VDO26101.1"/>
    <property type="molecule type" value="Genomic_DNA"/>
</dbReference>
<dbReference type="Pfam" id="PF00144">
    <property type="entry name" value="Beta-lactamase"/>
    <property type="match status" value="2"/>
</dbReference>
<dbReference type="SUPFAM" id="SSF56601">
    <property type="entry name" value="beta-lactamase/transpeptidase-like"/>
    <property type="match status" value="1"/>
</dbReference>
<evidence type="ECO:0000256" key="1">
    <source>
        <dbReference type="SAM" id="Phobius"/>
    </source>
</evidence>
<dbReference type="PANTHER" id="PTHR43319:SF7">
    <property type="entry name" value="BETA-LACTAMASE-RELATED DOMAIN-CONTAINING PROTEIN"/>
    <property type="match status" value="1"/>
</dbReference>
<dbReference type="Proteomes" id="UP000267606">
    <property type="component" value="Unassembled WGS sequence"/>
</dbReference>
<sequence>MEQNGFLKFKLALILVLAYFTASTILQWLFILQYQLSTLPKGFYDDQFEAVAEAFRQNFEKGLEREGAHLTIIQNGKVVVNLWNGYSDSESLREWTQNTKTILFSTTKAIAALCLAIQVDRGRLSYDDLVVKYWPKYGQYGKHLTTIEDVLTHKAGIPYLENITIADMANEKEIMKKIEEASPLWKPGTATGHLLQLKKLNNFFFLINKILYHALTFGWLVDGIFRRVDEKGRSIKTFLQEEIADKYGIGITVGLTKQEFKNLARITQPGLLEYARDILMDLRVITMLAIIYAQPSNSLAARIRIHSSWLLLNFVKIYFFENDTVALNDPNIIELNMPAITGISDAFNLAKLFSLAIDGTLLTNRTLKQIIQPTIVNWHLEKVFLYPFVKGRGFFFEKHPLNRNSYLFGHPGYGCQALDIDFDNKLVIAYLSNGLKTGSSKICKTYQSILRSLYRSL</sequence>
<keyword evidence="1" id="KW-0812">Transmembrane</keyword>
<dbReference type="PANTHER" id="PTHR43319">
    <property type="entry name" value="BETA-LACTAMASE-RELATED"/>
    <property type="match status" value="1"/>
</dbReference>
<name>A0A183GZ68_9BILA</name>
<evidence type="ECO:0000313" key="3">
    <source>
        <dbReference type="EMBL" id="VDO26101.1"/>
    </source>
</evidence>
<proteinExistence type="predicted"/>
<dbReference type="WBParaSite" id="OFLC_0000052701-mRNA-1">
    <property type="protein sequence ID" value="OFLC_0000052701-mRNA-1"/>
    <property type="gene ID" value="OFLC_0000052701"/>
</dbReference>
<evidence type="ECO:0000313" key="5">
    <source>
        <dbReference type="WBParaSite" id="OFLC_0000052701-mRNA-1"/>
    </source>
</evidence>
<evidence type="ECO:0000259" key="2">
    <source>
        <dbReference type="Pfam" id="PF00144"/>
    </source>
</evidence>
<feature type="domain" description="Beta-lactamase-related" evidence="2">
    <location>
        <begin position="211"/>
        <end position="438"/>
    </location>
</feature>
<dbReference type="Gene3D" id="3.40.710.10">
    <property type="entry name" value="DD-peptidase/beta-lactamase superfamily"/>
    <property type="match status" value="1"/>
</dbReference>
<feature type="domain" description="Beta-lactamase-related" evidence="2">
    <location>
        <begin position="55"/>
        <end position="191"/>
    </location>
</feature>
<reference evidence="3 4" key="2">
    <citation type="submission" date="2018-11" db="EMBL/GenBank/DDBJ databases">
        <authorList>
            <consortium name="Pathogen Informatics"/>
        </authorList>
    </citation>
    <scope>NUCLEOTIDE SEQUENCE [LARGE SCALE GENOMIC DNA]</scope>
</reference>
<dbReference type="InterPro" id="IPR012338">
    <property type="entry name" value="Beta-lactam/transpept-like"/>
</dbReference>
<dbReference type="InterPro" id="IPR001466">
    <property type="entry name" value="Beta-lactam-related"/>
</dbReference>
<dbReference type="InterPro" id="IPR052907">
    <property type="entry name" value="Beta-lactamase/esterase"/>
</dbReference>
<protein>
    <submittedName>
        <fullName evidence="5">Beta-lactamase domain-containing protein</fullName>
    </submittedName>
</protein>
<accession>A0A183GZ68</accession>
<organism evidence="5">
    <name type="scientific">Onchocerca flexuosa</name>
    <dbReference type="NCBI Taxonomy" id="387005"/>
    <lineage>
        <taxon>Eukaryota</taxon>
        <taxon>Metazoa</taxon>
        <taxon>Ecdysozoa</taxon>
        <taxon>Nematoda</taxon>
        <taxon>Chromadorea</taxon>
        <taxon>Rhabditida</taxon>
        <taxon>Spirurina</taxon>
        <taxon>Spiruromorpha</taxon>
        <taxon>Filarioidea</taxon>
        <taxon>Onchocercidae</taxon>
        <taxon>Onchocerca</taxon>
    </lineage>
</organism>
<reference evidence="5" key="1">
    <citation type="submission" date="2016-06" db="UniProtKB">
        <authorList>
            <consortium name="WormBaseParasite"/>
        </authorList>
    </citation>
    <scope>IDENTIFICATION</scope>
</reference>